<feature type="compositionally biased region" description="Low complexity" evidence="1">
    <location>
        <begin position="692"/>
        <end position="703"/>
    </location>
</feature>
<feature type="region of interest" description="Disordered" evidence="1">
    <location>
        <begin position="644"/>
        <end position="740"/>
    </location>
</feature>
<feature type="compositionally biased region" description="Polar residues" evidence="1">
    <location>
        <begin position="671"/>
        <end position="681"/>
    </location>
</feature>
<feature type="transmembrane region" description="Helical" evidence="2">
    <location>
        <begin position="126"/>
        <end position="145"/>
    </location>
</feature>
<evidence type="ECO:0000256" key="2">
    <source>
        <dbReference type="SAM" id="Phobius"/>
    </source>
</evidence>
<keyword evidence="2" id="KW-1133">Transmembrane helix</keyword>
<dbReference type="RefSeq" id="WP_063183066.1">
    <property type="nucleotide sequence ID" value="NZ_LQRA01000057.1"/>
</dbReference>
<evidence type="ECO:0000256" key="3">
    <source>
        <dbReference type="SAM" id="SignalP"/>
    </source>
</evidence>
<organism evidence="4 5">
    <name type="scientific">Paenibacillus elgii</name>
    <dbReference type="NCBI Taxonomy" id="189691"/>
    <lineage>
        <taxon>Bacteria</taxon>
        <taxon>Bacillati</taxon>
        <taxon>Bacillota</taxon>
        <taxon>Bacilli</taxon>
        <taxon>Bacillales</taxon>
        <taxon>Paenibacillaceae</taxon>
        <taxon>Paenibacillus</taxon>
    </lineage>
</organism>
<name>A0A161SCK9_9BACL</name>
<feature type="chain" id="PRO_5007826382" description="Conjugal transfer protein" evidence="3">
    <location>
        <begin position="27"/>
        <end position="1032"/>
    </location>
</feature>
<evidence type="ECO:0000313" key="5">
    <source>
        <dbReference type="Proteomes" id="UP000076563"/>
    </source>
</evidence>
<dbReference type="NCBIfam" id="NF046089">
    <property type="entry name" value="CD3337_EF1877"/>
    <property type="match status" value="1"/>
</dbReference>
<feature type="transmembrane region" description="Helical" evidence="2">
    <location>
        <begin position="276"/>
        <end position="301"/>
    </location>
</feature>
<comment type="caution">
    <text evidence="4">The sequence shown here is derived from an EMBL/GenBank/DDBJ whole genome shotgun (WGS) entry which is preliminary data.</text>
</comment>
<feature type="region of interest" description="Disordered" evidence="1">
    <location>
        <begin position="548"/>
        <end position="582"/>
    </location>
</feature>
<dbReference type="Proteomes" id="UP000076563">
    <property type="component" value="Unassembled WGS sequence"/>
</dbReference>
<keyword evidence="5" id="KW-1185">Reference proteome</keyword>
<evidence type="ECO:0000313" key="4">
    <source>
        <dbReference type="EMBL" id="KZE78155.1"/>
    </source>
</evidence>
<feature type="region of interest" description="Disordered" evidence="1">
    <location>
        <begin position="593"/>
        <end position="612"/>
    </location>
</feature>
<keyword evidence="3" id="KW-0732">Signal</keyword>
<feature type="compositionally biased region" description="Basic and acidic residues" evidence="1">
    <location>
        <begin position="644"/>
        <end position="653"/>
    </location>
</feature>
<feature type="region of interest" description="Disordered" evidence="1">
    <location>
        <begin position="760"/>
        <end position="784"/>
    </location>
</feature>
<dbReference type="AlphaFoldDB" id="A0A161SCK9"/>
<feature type="compositionally biased region" description="Basic and acidic residues" evidence="1">
    <location>
        <begin position="557"/>
        <end position="582"/>
    </location>
</feature>
<reference evidence="5" key="1">
    <citation type="submission" date="2016-01" db="EMBL/GenBank/DDBJ databases">
        <title>Draft genome of Chromobacterium sp. F49.</title>
        <authorList>
            <person name="Hong K.W."/>
        </authorList>
    </citation>
    <scope>NUCLEOTIDE SEQUENCE [LARGE SCALE GENOMIC DNA]</scope>
    <source>
        <strain evidence="5">M63</strain>
    </source>
</reference>
<gene>
    <name evidence="4" type="ORF">AV654_19460</name>
</gene>
<feature type="transmembrane region" description="Helical" evidence="2">
    <location>
        <begin position="342"/>
        <end position="362"/>
    </location>
</feature>
<keyword evidence="2" id="KW-0472">Membrane</keyword>
<dbReference type="InterPro" id="IPR058112">
    <property type="entry name" value="CD3337_EF1877-like"/>
</dbReference>
<dbReference type="OrthoDB" id="2989763at2"/>
<proteinExistence type="predicted"/>
<evidence type="ECO:0008006" key="6">
    <source>
        <dbReference type="Google" id="ProtNLM"/>
    </source>
</evidence>
<feature type="compositionally biased region" description="Basic and acidic residues" evidence="1">
    <location>
        <begin position="596"/>
        <end position="612"/>
    </location>
</feature>
<evidence type="ECO:0000256" key="1">
    <source>
        <dbReference type="SAM" id="MobiDB-lite"/>
    </source>
</evidence>
<accession>A0A161SCK9</accession>
<feature type="transmembrane region" description="Helical" evidence="2">
    <location>
        <begin position="368"/>
        <end position="384"/>
    </location>
</feature>
<feature type="signal peptide" evidence="3">
    <location>
        <begin position="1"/>
        <end position="26"/>
    </location>
</feature>
<keyword evidence="2" id="KW-0812">Transmembrane</keyword>
<dbReference type="EMBL" id="LQRA01000057">
    <property type="protein sequence ID" value="KZE78155.1"/>
    <property type="molecule type" value="Genomic_DNA"/>
</dbReference>
<sequence length="1032" mass="115742">MIKVLRLFLVFVILCHLTMMAGPAFAADPMEDLLTNQMPNITTGIPKEYNQYPIWEYTVDTDIGMMDWQAKTMSVLFNGIFLVISFCVRLAIMLLEQAFTLDVLSGVASKVGDFVTGVKQAVWDPFINVVLVLTALYVLWSAIATRQRTKSYQQLAVTLINMTIALLFFTYPGQILNGFNTLSKEASASVLTGVTPLYETRVNNVNDAVVVSGNVLWTNLVKNPWYLMQFGKVSEGKAKESKFLGVSPSQRAANTKMEAKSNWLMTPAGLFTVRQLFLASTLIMNLVMIPVIVILALLVLISQFVPLVLLTLSAAIMIVSLIPGFGFRVVQRWLERLVGAAFYKVVLSIFLSVLLIVTQIFYKLFDMFYMQLLIQIVAVVAVIMEKDRIIGMFTGISKGADHVAEVATQKSNYAGKLAQAAIFAANLKTGGAISGMSVAGGLGGQAMGSGAMLGMALRAGKKYAEVRGKQKVTPFVDNYLNYKYQNEKMEAESVAQQTGKPVQYSDYVHQVNANMERGLPLYSLEQREKAVNDLYSIRKQGGNLDRIYNPVGVQTNDPKEYKQQASKYQERVRNRREKFEEARKNRMKVIGQSERMPSHVKRETVPKVSDETKEIQESFKDHVEDQQNKLENKFEEPKPFMEQAWDERKREQTAELAKPGQPKEPKKGLTPMQQNFMQSTRRLQKDLKNGHTASMTSSSPASAKQQEYAKEAFSKTPRMPQAKEENSGRTQTKFDFSPEEKSYMKEVDAILADARKQKAEESAVPLSSIRPKASASSYTSEPKKLSPDELLTQIRNESVGQNKARYVHSLNGERRALMTDMMHLEVYRRNVEGKESINPHFNGVKHKVEGLMHTTGLSVGQLSQKASQSLETVAMKADLAAKEFGIEPRRFVRNPDFGNNSEARLLPVRGLDDTQKAIMKSSIDNLDTHKQPDAALRQSVINDWTERQKKGHSPEQYVNALSAAARQFYSEKENAFKKSGLVSADQKQIFEEQAARAKALYEDASARREIAKDLFGIKTSAPKSFKRKEDTE</sequence>
<feature type="transmembrane region" description="Helical" evidence="2">
    <location>
        <begin position="151"/>
        <end position="171"/>
    </location>
</feature>
<feature type="transmembrane region" description="Helical" evidence="2">
    <location>
        <begin position="307"/>
        <end position="330"/>
    </location>
</feature>
<protein>
    <recommendedName>
        <fullName evidence="6">Conjugal transfer protein</fullName>
    </recommendedName>
</protein>
<feature type="transmembrane region" description="Helical" evidence="2">
    <location>
        <begin position="75"/>
        <end position="95"/>
    </location>
</feature>